<organism evidence="1 2">
    <name type="scientific">Streptomyces phage BillNye</name>
    <dbReference type="NCBI Taxonomy" id="2079426"/>
    <lineage>
        <taxon>Viruses</taxon>
        <taxon>Duplodnaviria</taxon>
        <taxon>Heunggongvirae</taxon>
        <taxon>Uroviricota</taxon>
        <taxon>Caudoviricetes</taxon>
        <taxon>Stanwilliamsviridae</taxon>
        <taxon>Loccivirinae</taxon>
        <taxon>Wilnyevirus</taxon>
        <taxon>Wilnyevirus billnye</taxon>
    </lineage>
</organism>
<sequence>MEMTTNELVNEFLFEKFKEQAREQYRVWNFDKDDILPGYEKHKHLVDCETTAIKNAECDLECGCYSCYTRDDSFAMTAHIGCDCGVELRFVYGYMWNLPDFITELDEYKEAMAKCYHDGDCC</sequence>
<gene>
    <name evidence="1" type="ORF">SEA_BILLNYE_163</name>
</gene>
<protein>
    <submittedName>
        <fullName evidence="1">Uncharacterized protein</fullName>
    </submittedName>
</protein>
<reference evidence="1 2" key="1">
    <citation type="submission" date="2018-01" db="EMBL/GenBank/DDBJ databases">
        <authorList>
            <person name="Grinwald M.F."/>
            <person name="Tasoff P."/>
            <person name="Simpson K.F."/>
            <person name="Vasser A."/>
            <person name="Shaffer C.D."/>
            <person name="Weston-Hafer K.A."/>
            <person name="Russell D.A."/>
            <person name="Pope W.H."/>
            <person name="Jacobs-Sera D."/>
            <person name="Hendrix R.W."/>
            <person name="Hatfull G.F."/>
        </authorList>
    </citation>
    <scope>NUCLEOTIDE SEQUENCE [LARGE SCALE GENOMIC DNA]</scope>
</reference>
<dbReference type="EMBL" id="MG757153">
    <property type="protein sequence ID" value="AVD99336.1"/>
    <property type="molecule type" value="Genomic_DNA"/>
</dbReference>
<evidence type="ECO:0000313" key="2">
    <source>
        <dbReference type="Proteomes" id="UP000241925"/>
    </source>
</evidence>
<keyword evidence="2" id="KW-1185">Reference proteome</keyword>
<proteinExistence type="predicted"/>
<dbReference type="Proteomes" id="UP000241925">
    <property type="component" value="Segment"/>
</dbReference>
<name>A0A2L1IVZ7_9CAUD</name>
<evidence type="ECO:0000313" key="1">
    <source>
        <dbReference type="EMBL" id="AVD99336.1"/>
    </source>
</evidence>
<accession>A0A2L1IVZ7</accession>